<keyword evidence="1" id="KW-0315">Glutamine amidotransferase</keyword>
<dbReference type="GO" id="GO:0016757">
    <property type="term" value="F:glycosyltransferase activity"/>
    <property type="evidence" value="ECO:0007669"/>
    <property type="project" value="UniProtKB-KW"/>
</dbReference>
<keyword evidence="1" id="KW-0808">Transferase</keyword>
<dbReference type="PROSITE" id="PS51273">
    <property type="entry name" value="GATASE_TYPE_1"/>
    <property type="match status" value="1"/>
</dbReference>
<evidence type="ECO:0000313" key="1">
    <source>
        <dbReference type="EMBL" id="KAA6308925.1"/>
    </source>
</evidence>
<dbReference type="InterPro" id="IPR011697">
    <property type="entry name" value="Peptidase_C26"/>
</dbReference>
<dbReference type="Gene3D" id="3.40.50.880">
    <property type="match status" value="1"/>
</dbReference>
<accession>A0A5J4PHF9</accession>
<dbReference type="PANTHER" id="PTHR43235:SF1">
    <property type="entry name" value="GLUTAMINE AMIDOTRANSFERASE PB2B2.05-RELATED"/>
    <property type="match status" value="1"/>
</dbReference>
<dbReference type="InterPro" id="IPR044668">
    <property type="entry name" value="PuuD-like"/>
</dbReference>
<dbReference type="GO" id="GO:0005829">
    <property type="term" value="C:cytosol"/>
    <property type="evidence" value="ECO:0007669"/>
    <property type="project" value="TreeGrafter"/>
</dbReference>
<comment type="caution">
    <text evidence="1">The sequence shown here is derived from an EMBL/GenBank/DDBJ whole genome shotgun (WGS) entry which is preliminary data.</text>
</comment>
<proteinExistence type="predicted"/>
<dbReference type="GO" id="GO:0033969">
    <property type="term" value="F:gamma-glutamyl-gamma-aminobutyrate hydrolase activity"/>
    <property type="evidence" value="ECO:0007669"/>
    <property type="project" value="TreeGrafter"/>
</dbReference>
<protein>
    <submittedName>
        <fullName evidence="1">Putative glutamine amidotransferase</fullName>
        <ecNumber evidence="1">2.4.2.-</ecNumber>
    </submittedName>
</protein>
<keyword evidence="1" id="KW-0328">Glycosyltransferase</keyword>
<dbReference type="GO" id="GO:0006598">
    <property type="term" value="P:polyamine catabolic process"/>
    <property type="evidence" value="ECO:0007669"/>
    <property type="project" value="TreeGrafter"/>
</dbReference>
<organism evidence="1">
    <name type="scientific">termite gut metagenome</name>
    <dbReference type="NCBI Taxonomy" id="433724"/>
    <lineage>
        <taxon>unclassified sequences</taxon>
        <taxon>metagenomes</taxon>
        <taxon>organismal metagenomes</taxon>
    </lineage>
</organism>
<dbReference type="PANTHER" id="PTHR43235">
    <property type="entry name" value="GLUTAMINE AMIDOTRANSFERASE PB2B2.05-RELATED"/>
    <property type="match status" value="1"/>
</dbReference>
<dbReference type="EC" id="2.4.2.-" evidence="1"/>
<gene>
    <name evidence="1" type="ORF">EZS27_039498</name>
</gene>
<dbReference type="InterPro" id="IPR029062">
    <property type="entry name" value="Class_I_gatase-like"/>
</dbReference>
<dbReference type="SUPFAM" id="SSF52317">
    <property type="entry name" value="Class I glutamine amidotransferase-like"/>
    <property type="match status" value="1"/>
</dbReference>
<reference evidence="1" key="1">
    <citation type="submission" date="2019-03" db="EMBL/GenBank/DDBJ databases">
        <title>Single cell metagenomics reveals metabolic interactions within the superorganism composed of flagellate Streblomastix strix and complex community of Bacteroidetes bacteria on its surface.</title>
        <authorList>
            <person name="Treitli S.C."/>
            <person name="Kolisko M."/>
            <person name="Husnik F."/>
            <person name="Keeling P."/>
            <person name="Hampl V."/>
        </authorList>
    </citation>
    <scope>NUCLEOTIDE SEQUENCE</scope>
    <source>
        <strain evidence="1">STM</strain>
    </source>
</reference>
<sequence length="149" mass="16485">MPTLGICRGEQLINVAFGGTLYQDLPTQYKDTSIEHQQEEPSNVSTHTVHVLPHSMIADVIGCSNLQTNSHHHQAVKEVASGFRITALSDDGVVEAIESYDNLPIWGVQFHPEAMAVAGDTIMIRFFQFMTEQAEAFQVSKEKKNNSGK</sequence>
<dbReference type="AlphaFoldDB" id="A0A5J4PHF9"/>
<name>A0A5J4PHF9_9ZZZZ</name>
<dbReference type="Pfam" id="PF07722">
    <property type="entry name" value="Peptidase_C26"/>
    <property type="match status" value="1"/>
</dbReference>
<dbReference type="EMBL" id="SNRY01008229">
    <property type="protein sequence ID" value="KAA6308925.1"/>
    <property type="molecule type" value="Genomic_DNA"/>
</dbReference>